<keyword evidence="1" id="KW-0175">Coiled coil</keyword>
<evidence type="ECO:0000256" key="1">
    <source>
        <dbReference type="SAM" id="Coils"/>
    </source>
</evidence>
<feature type="domain" description="AAA+ ATPase" evidence="2">
    <location>
        <begin position="501"/>
        <end position="666"/>
    </location>
</feature>
<evidence type="ECO:0000313" key="4">
    <source>
        <dbReference type="Proteomes" id="UP000681610"/>
    </source>
</evidence>
<name>A0ABS3PVX3_9FLAO</name>
<accession>A0ABS3PVX3</accession>
<evidence type="ECO:0000313" key="3">
    <source>
        <dbReference type="EMBL" id="MBO1883483.1"/>
    </source>
</evidence>
<gene>
    <name evidence="3" type="ORF">J4N46_03350</name>
</gene>
<dbReference type="InterPro" id="IPR003593">
    <property type="entry name" value="AAA+_ATPase"/>
</dbReference>
<dbReference type="SUPFAM" id="SSF52540">
    <property type="entry name" value="P-loop containing nucleoside triphosphate hydrolases"/>
    <property type="match status" value="1"/>
</dbReference>
<dbReference type="SMART" id="SM00382">
    <property type="entry name" value="AAA"/>
    <property type="match status" value="1"/>
</dbReference>
<keyword evidence="4" id="KW-1185">Reference proteome</keyword>
<evidence type="ECO:0000259" key="2">
    <source>
        <dbReference type="SMART" id="SM00382"/>
    </source>
</evidence>
<feature type="coiled-coil region" evidence="1">
    <location>
        <begin position="273"/>
        <end position="423"/>
    </location>
</feature>
<protein>
    <recommendedName>
        <fullName evidence="2">AAA+ ATPase domain-containing protein</fullName>
    </recommendedName>
</protein>
<dbReference type="Gene3D" id="3.40.50.300">
    <property type="entry name" value="P-loop containing nucleotide triphosphate hydrolases"/>
    <property type="match status" value="1"/>
</dbReference>
<organism evidence="3 4">
    <name type="scientific">Capnocytophaga bilenii</name>
    <dbReference type="NCBI Taxonomy" id="2819369"/>
    <lineage>
        <taxon>Bacteria</taxon>
        <taxon>Pseudomonadati</taxon>
        <taxon>Bacteroidota</taxon>
        <taxon>Flavobacteriia</taxon>
        <taxon>Flavobacteriales</taxon>
        <taxon>Flavobacteriaceae</taxon>
        <taxon>Capnocytophaga</taxon>
    </lineage>
</organism>
<sequence>MKIEDIKGDFSYRENSIKWFTLENYLLVVKDEDHPDKIVTPLLYVDRKAGKAQNIDRYDMDKVLVNLNINKPELGFDRFENQYQVIKITYGNIIANNSDDENAPKCKTFANNLNPTSKNEIVEIIEADILEAEAKIRIKQPNLNTLLTDVYAKDSAPIFVETEGKIIGPFLIVGQEEANCFSIQKYLRKDFSFGEYRITNNTYVEFLHYNINRKLHVVGFNRLDFIQEIDFKDDKEILNEFVSRVSNSPELLNPEQMQQFLNLIDEVRNAKEIKNYIKDNKRVYDLLEKANEKLIADYKLSNLFPQKVNIDKAIEQLEEQETNLKNNIGNKQKQLEKLQNDIVEMEERVANLKEETQKKIAEQEEIIAQELKDLRENREAIRQQVKEEIKEEEQTLVQLRQEKEDLTVIVNSLQQQNKKTQKDSYQELLNIIRNKKYFDIFSGKELADLQEEQQPTFINFSVTDQYQEYQEYRDKIKEILGKNGRNFDSHFVDNLLIAIHQNTLTILAGLPGTGKTSLARLLTQILAPKERVTEVSVSRGWSSPKDLIGFQNPLTNKFHSAPTGVYELLQQLNYEVENNTYLASPLAYIILDEANLSPIEHYWSNFYNLTDSYAQQDHCLSIQLGNNHTLQYANNLRFIATINYDYTTEALSPRVIDRTNIIQLPEMNHSVSFITKEEVETLKISFEKCIAFFQLLDFQTAPNLDISFSDENTEIFREIKEVFKKLRLPISYRVELGIKRYCNMSKYIDDLNENILLDYAIAQRLLPMINVQGENQKAHIDRLSRIFSENRLRVSEKILDKIIEIGENNEILGGNYSYFLTLSYA</sequence>
<comment type="caution">
    <text evidence="3">The sequence shown here is derived from an EMBL/GenBank/DDBJ whole genome shotgun (WGS) entry which is preliminary data.</text>
</comment>
<dbReference type="Proteomes" id="UP000681610">
    <property type="component" value="Unassembled WGS sequence"/>
</dbReference>
<dbReference type="EMBL" id="JAGDYP010000002">
    <property type="protein sequence ID" value="MBO1883483.1"/>
    <property type="molecule type" value="Genomic_DNA"/>
</dbReference>
<reference evidence="3 4" key="1">
    <citation type="submission" date="2021-03" db="EMBL/GenBank/DDBJ databases">
        <title>Isolation and description of Capnocytophaga bilenii sp. nov., a novel Capnocytophaga species, isolated from a gingivitis subject.</title>
        <authorList>
            <person name="Antezack A."/>
            <person name="Monnet-Corti V."/>
            <person name="La Scola B."/>
        </authorList>
    </citation>
    <scope>NUCLEOTIDE SEQUENCE [LARGE SCALE GENOMIC DNA]</scope>
    <source>
        <strain evidence="3 4">Marseille-Q4570</strain>
    </source>
</reference>
<proteinExistence type="predicted"/>
<dbReference type="InterPro" id="IPR027417">
    <property type="entry name" value="P-loop_NTPase"/>
</dbReference>
<dbReference type="RefSeq" id="WP_009415340.1">
    <property type="nucleotide sequence ID" value="NZ_CAUQMC010000001.1"/>
</dbReference>